<organism evidence="1 2">
    <name type="scientific">Triparma verrucosa</name>
    <dbReference type="NCBI Taxonomy" id="1606542"/>
    <lineage>
        <taxon>Eukaryota</taxon>
        <taxon>Sar</taxon>
        <taxon>Stramenopiles</taxon>
        <taxon>Ochrophyta</taxon>
        <taxon>Bolidophyceae</taxon>
        <taxon>Parmales</taxon>
        <taxon>Triparmaceae</taxon>
        <taxon>Triparma</taxon>
    </lineage>
</organism>
<dbReference type="AlphaFoldDB" id="A0A9W7BV72"/>
<dbReference type="EMBL" id="BRXX01000152">
    <property type="protein sequence ID" value="GMH94239.1"/>
    <property type="molecule type" value="Genomic_DNA"/>
</dbReference>
<evidence type="ECO:0000313" key="1">
    <source>
        <dbReference type="EMBL" id="GMH94239.1"/>
    </source>
</evidence>
<accession>A0A9W7BV72</accession>
<proteinExistence type="predicted"/>
<gene>
    <name evidence="1" type="ORF">TrVE_jg1272</name>
</gene>
<keyword evidence="2" id="KW-1185">Reference proteome</keyword>
<dbReference type="Proteomes" id="UP001165160">
    <property type="component" value="Unassembled WGS sequence"/>
</dbReference>
<evidence type="ECO:0000313" key="2">
    <source>
        <dbReference type="Proteomes" id="UP001165160"/>
    </source>
</evidence>
<comment type="caution">
    <text evidence="1">The sequence shown here is derived from an EMBL/GenBank/DDBJ whole genome shotgun (WGS) entry which is preliminary data.</text>
</comment>
<name>A0A9W7BV72_9STRA</name>
<reference evidence="2" key="1">
    <citation type="journal article" date="2023" name="Commun. Biol.">
        <title>Genome analysis of Parmales, the sister group of diatoms, reveals the evolutionary specialization of diatoms from phago-mixotrophs to photoautotrophs.</title>
        <authorList>
            <person name="Ban H."/>
            <person name="Sato S."/>
            <person name="Yoshikawa S."/>
            <person name="Yamada K."/>
            <person name="Nakamura Y."/>
            <person name="Ichinomiya M."/>
            <person name="Sato N."/>
            <person name="Blanc-Mathieu R."/>
            <person name="Endo H."/>
            <person name="Kuwata A."/>
            <person name="Ogata H."/>
        </authorList>
    </citation>
    <scope>NUCLEOTIDE SEQUENCE [LARGE SCALE GENOMIC DNA]</scope>
    <source>
        <strain evidence="2">NIES 3699</strain>
    </source>
</reference>
<sequence>MTKGAKKRKGSVENDIFKKMVDQHQHIDQITSVLPLTYQLNKMEGTTNIPAYDSIEIMIKTVIVQHFGDIEGVPGSPLHQLCKFSPERLDNGNPKYSVSNTIPVACAFQAVDGKRTKDTVLEQRKKDQKWTSDTFKKTDFCLMTKVFKFVPPCDDFNEKYNDAVDGVLKGIRKLVTEKKEDVEVGVEKVVVGV</sequence>
<protein>
    <submittedName>
        <fullName evidence="1">Uncharacterized protein</fullName>
    </submittedName>
</protein>